<dbReference type="PANTHER" id="PTHR43280">
    <property type="entry name" value="ARAC-FAMILY TRANSCRIPTIONAL REGULATOR"/>
    <property type="match status" value="1"/>
</dbReference>
<dbReference type="InterPro" id="IPR018062">
    <property type="entry name" value="HTH_AraC-typ_CS"/>
</dbReference>
<reference evidence="5" key="1">
    <citation type="journal article" date="2021" name="PeerJ">
        <title>Extensive microbial diversity within the chicken gut microbiome revealed by metagenomics and culture.</title>
        <authorList>
            <person name="Gilroy R."/>
            <person name="Ravi A."/>
            <person name="Getino M."/>
            <person name="Pursley I."/>
            <person name="Horton D.L."/>
            <person name="Alikhan N.F."/>
            <person name="Baker D."/>
            <person name="Gharbi K."/>
            <person name="Hall N."/>
            <person name="Watson M."/>
            <person name="Adriaenssens E.M."/>
            <person name="Foster-Nyarko E."/>
            <person name="Jarju S."/>
            <person name="Secka A."/>
            <person name="Antonio M."/>
            <person name="Oren A."/>
            <person name="Chaudhuri R.R."/>
            <person name="La Ragione R."/>
            <person name="Hildebrand F."/>
            <person name="Pallen M.J."/>
        </authorList>
    </citation>
    <scope>NUCLEOTIDE SEQUENCE</scope>
    <source>
        <strain evidence="5">ChiHecec1B25-7008</strain>
    </source>
</reference>
<dbReference type="PROSITE" id="PS00041">
    <property type="entry name" value="HTH_ARAC_FAMILY_1"/>
    <property type="match status" value="1"/>
</dbReference>
<dbReference type="AlphaFoldDB" id="A0A9D2HP26"/>
<dbReference type="Pfam" id="PF12833">
    <property type="entry name" value="HTH_18"/>
    <property type="match status" value="1"/>
</dbReference>
<dbReference type="PROSITE" id="PS01124">
    <property type="entry name" value="HTH_ARAC_FAMILY_2"/>
    <property type="match status" value="1"/>
</dbReference>
<dbReference type="Gene3D" id="1.10.10.60">
    <property type="entry name" value="Homeodomain-like"/>
    <property type="match status" value="2"/>
</dbReference>
<dbReference type="InterPro" id="IPR020449">
    <property type="entry name" value="Tscrpt_reg_AraC-type_HTH"/>
</dbReference>
<comment type="caution">
    <text evidence="5">The sequence shown here is derived from an EMBL/GenBank/DDBJ whole genome shotgun (WGS) entry which is preliminary data.</text>
</comment>
<gene>
    <name evidence="5" type="ORF">H9785_01830</name>
</gene>
<evidence type="ECO:0000256" key="2">
    <source>
        <dbReference type="ARBA" id="ARBA00023125"/>
    </source>
</evidence>
<dbReference type="PRINTS" id="PR00032">
    <property type="entry name" value="HTHARAC"/>
</dbReference>
<evidence type="ECO:0000313" key="6">
    <source>
        <dbReference type="Proteomes" id="UP000823860"/>
    </source>
</evidence>
<evidence type="ECO:0000256" key="1">
    <source>
        <dbReference type="ARBA" id="ARBA00023015"/>
    </source>
</evidence>
<organism evidence="5 6">
    <name type="scientific">Candidatus Bacteroides intestinavium</name>
    <dbReference type="NCBI Taxonomy" id="2838469"/>
    <lineage>
        <taxon>Bacteria</taxon>
        <taxon>Pseudomonadati</taxon>
        <taxon>Bacteroidota</taxon>
        <taxon>Bacteroidia</taxon>
        <taxon>Bacteroidales</taxon>
        <taxon>Bacteroidaceae</taxon>
        <taxon>Bacteroides</taxon>
    </lineage>
</organism>
<keyword evidence="1" id="KW-0805">Transcription regulation</keyword>
<proteinExistence type="predicted"/>
<evidence type="ECO:0000256" key="3">
    <source>
        <dbReference type="ARBA" id="ARBA00023163"/>
    </source>
</evidence>
<dbReference type="EMBL" id="DWZE01000023">
    <property type="protein sequence ID" value="HJA82704.1"/>
    <property type="molecule type" value="Genomic_DNA"/>
</dbReference>
<reference evidence="5" key="2">
    <citation type="submission" date="2021-04" db="EMBL/GenBank/DDBJ databases">
        <authorList>
            <person name="Gilroy R."/>
        </authorList>
    </citation>
    <scope>NUCLEOTIDE SEQUENCE</scope>
    <source>
        <strain evidence="5">ChiHecec1B25-7008</strain>
    </source>
</reference>
<dbReference type="SMART" id="SM00342">
    <property type="entry name" value="HTH_ARAC"/>
    <property type="match status" value="1"/>
</dbReference>
<protein>
    <submittedName>
        <fullName evidence="5">Helix-turn-helix domain-containing protein</fullName>
    </submittedName>
</protein>
<dbReference type="InterPro" id="IPR018060">
    <property type="entry name" value="HTH_AraC"/>
</dbReference>
<evidence type="ECO:0000259" key="4">
    <source>
        <dbReference type="PROSITE" id="PS01124"/>
    </source>
</evidence>
<dbReference type="Proteomes" id="UP000823860">
    <property type="component" value="Unassembled WGS sequence"/>
</dbReference>
<dbReference type="GO" id="GO:0003700">
    <property type="term" value="F:DNA-binding transcription factor activity"/>
    <property type="evidence" value="ECO:0007669"/>
    <property type="project" value="InterPro"/>
</dbReference>
<name>A0A9D2HP26_9BACE</name>
<dbReference type="SUPFAM" id="SSF46689">
    <property type="entry name" value="Homeodomain-like"/>
    <property type="match status" value="1"/>
</dbReference>
<keyword evidence="2" id="KW-0238">DNA-binding</keyword>
<dbReference type="InterPro" id="IPR009057">
    <property type="entry name" value="Homeodomain-like_sf"/>
</dbReference>
<feature type="domain" description="HTH araC/xylS-type" evidence="4">
    <location>
        <begin position="193"/>
        <end position="298"/>
    </location>
</feature>
<dbReference type="PANTHER" id="PTHR43280:SF32">
    <property type="entry name" value="TRANSCRIPTIONAL REGULATORY PROTEIN"/>
    <property type="match status" value="1"/>
</dbReference>
<accession>A0A9D2HP26</accession>
<keyword evidence="3" id="KW-0804">Transcription</keyword>
<sequence>MQTDLIKMDTVEEYNKLFGLETLHPLVNVIDLSEATRFPTRFTINYGIYALFLKETKCGDIRYGRQVYDYQEGTITSFAPGQVSEVEMLEGMKPMARGIVFHPDLIKGTSLGQEIRSYSFFSYNSAEALHLSDEEKSIILDCLAKIKMELTHPIDKLSKRLIARNIQLLLDYCMRFYNRQFVTREKSNKDVLTRFEALLDDYFQSGKSHANGLPTVRYFADKVFLSPNYFGDLVKKETGKNPQEYIQSKIIDTAKDLLADTEKTVNQVADELGFQYSQHFNRMFKKVAGYTPSGYRKLLATG</sequence>
<dbReference type="GO" id="GO:0043565">
    <property type="term" value="F:sequence-specific DNA binding"/>
    <property type="evidence" value="ECO:0007669"/>
    <property type="project" value="InterPro"/>
</dbReference>
<evidence type="ECO:0000313" key="5">
    <source>
        <dbReference type="EMBL" id="HJA82704.1"/>
    </source>
</evidence>